<name>T1B7C1_9ZZZZ</name>
<keyword evidence="1" id="KW-0472">Membrane</keyword>
<gene>
    <name evidence="2" type="ORF">B1A_08416</name>
</gene>
<evidence type="ECO:0000256" key="1">
    <source>
        <dbReference type="SAM" id="Phobius"/>
    </source>
</evidence>
<reference evidence="2" key="1">
    <citation type="submission" date="2013-08" db="EMBL/GenBank/DDBJ databases">
        <authorList>
            <person name="Mendez C."/>
            <person name="Richter M."/>
            <person name="Ferrer M."/>
            <person name="Sanchez J."/>
        </authorList>
    </citation>
    <scope>NUCLEOTIDE SEQUENCE</scope>
</reference>
<proteinExistence type="predicted"/>
<dbReference type="AlphaFoldDB" id="T1B7C1"/>
<feature type="non-terminal residue" evidence="2">
    <location>
        <position position="87"/>
    </location>
</feature>
<comment type="caution">
    <text evidence="2">The sequence shown here is derived from an EMBL/GenBank/DDBJ whole genome shotgun (WGS) entry which is preliminary data.</text>
</comment>
<dbReference type="EMBL" id="AUZX01006015">
    <property type="protein sequence ID" value="EQD65782.1"/>
    <property type="molecule type" value="Genomic_DNA"/>
</dbReference>
<keyword evidence="1" id="KW-1133">Transmembrane helix</keyword>
<keyword evidence="1" id="KW-0812">Transmembrane</keyword>
<evidence type="ECO:0000313" key="2">
    <source>
        <dbReference type="EMBL" id="EQD65782.1"/>
    </source>
</evidence>
<protein>
    <submittedName>
        <fullName evidence="2">Membrane protein</fullName>
    </submittedName>
</protein>
<feature type="transmembrane region" description="Helical" evidence="1">
    <location>
        <begin position="55"/>
        <end position="77"/>
    </location>
</feature>
<sequence length="87" mass="9755">MGTLWSLFQNYRPRMILAVVVFAIKQSPVWALPIVTGNIITAITRIDSDRHGGHVYPPGPLIHFMIINAAIMFVLIAQNIPMHTLYA</sequence>
<reference evidence="2" key="2">
    <citation type="journal article" date="2014" name="ISME J.">
        <title>Microbial stratification in low pH oxic and suboxic macroscopic growths along an acid mine drainage.</title>
        <authorList>
            <person name="Mendez-Garcia C."/>
            <person name="Mesa V."/>
            <person name="Sprenger R.R."/>
            <person name="Richter M."/>
            <person name="Diez M.S."/>
            <person name="Solano J."/>
            <person name="Bargiela R."/>
            <person name="Golyshina O.V."/>
            <person name="Manteca A."/>
            <person name="Ramos J.L."/>
            <person name="Gallego J.R."/>
            <person name="Llorente I."/>
            <person name="Martins Dos Santos V.A."/>
            <person name="Jensen O.N."/>
            <person name="Pelaez A.I."/>
            <person name="Sanchez J."/>
            <person name="Ferrer M."/>
        </authorList>
    </citation>
    <scope>NUCLEOTIDE SEQUENCE</scope>
</reference>
<organism evidence="2">
    <name type="scientific">mine drainage metagenome</name>
    <dbReference type="NCBI Taxonomy" id="410659"/>
    <lineage>
        <taxon>unclassified sequences</taxon>
        <taxon>metagenomes</taxon>
        <taxon>ecological metagenomes</taxon>
    </lineage>
</organism>
<accession>T1B7C1</accession>